<keyword evidence="8" id="KW-0808">Transferase</keyword>
<dbReference type="GO" id="GO:0061630">
    <property type="term" value="F:ubiquitin protein ligase activity"/>
    <property type="evidence" value="ECO:0007669"/>
    <property type="project" value="UniProtKB-EC"/>
</dbReference>
<dbReference type="Gene3D" id="3.30.160.60">
    <property type="entry name" value="Classic Zinc Finger"/>
    <property type="match status" value="1"/>
</dbReference>
<evidence type="ECO:0000256" key="15">
    <source>
        <dbReference type="ARBA" id="ARBA00023054"/>
    </source>
</evidence>
<reference evidence="25" key="3">
    <citation type="submission" date="2019-08" db="EMBL/GenBank/DDBJ databases">
        <authorList>
            <consortium name="Photinus pyralis genome working group"/>
            <person name="Fallon T.R."/>
            <person name="Sander Lower S.E."/>
            <person name="Weng J.-K."/>
        </authorList>
    </citation>
    <scope>NUCLEOTIDE SEQUENCE</scope>
    <source>
        <strain evidence="25">1611_PpyrPB1</strain>
        <tissue evidence="25">Whole body</tissue>
    </source>
</reference>
<dbReference type="SMART" id="SM00336">
    <property type="entry name" value="BBOX"/>
    <property type="match status" value="2"/>
</dbReference>
<sequence>MDSLFQSALMKPARINIYEWLSNDPLCNSKSMAPVSSASRTPERKLKVTMSCLGPSGFPNNNASSLPLAIPTHTSPEPSSVDSFITDLLQAVTGDDAPVCSSCEEGTSASSRCRDCSELLCDPCVRAHQRVRITKDHRIVKFARDVNNIPDSLSSVGSSQASNSPSSTGIGATINFCDLQHEARLYCETCLLAVCTECTLIEHNGHQLVYIQDAIDAARANTIKLSSETRAAIAAVREAIENVQRKSEAVELRTHQAAVEVRNVTKRYVALIEERERELLTRIEHVRQLKGKALHNQMEALRVALAKLARMSDLLNESIEGATGIDIISINEKLSTELKQIRTIQSDLAPCEDDNIVFVPSNLNLLRAVSSLGSLSMPNSSLVMHNRLKEMQMNSLPLLPPVELKDEPDLQMSSASRGCAVLGVSRVIARESTASPIIIGSEGEGDGQLCRPWGVCCDRNGNIIVADRSNNRIQVFRPNGSFSHKFGTQGTGAGQFDRPAGVAVDPQGRVVVADKDNHRIQILTLDGSFVLMFGEKGCRNGHFNYPWDVAVNSVGNIVVSDTRNHRIQVFSNDGTFINKYGFEGTTPMWKHFDSPRGVCFTPTGSIIVTDFNNHRIVIIDQRFSQAQFLGGEGCGYKQFLRPQGIICDDEGRIIVADSRNHRIQVFESNGHFLWKIGVLGKGPGELDRPSGICLNPEGRVVVVDFGNDRVQIF</sequence>
<evidence type="ECO:0000313" key="26">
    <source>
        <dbReference type="Proteomes" id="UP000327044"/>
    </source>
</evidence>
<dbReference type="GO" id="GO:0008270">
    <property type="term" value="F:zinc ion binding"/>
    <property type="evidence" value="ECO:0007669"/>
    <property type="project" value="UniProtKB-KW"/>
</dbReference>
<feature type="repeat" description="NHL" evidence="22">
    <location>
        <begin position="483"/>
        <end position="526"/>
    </location>
</feature>
<comment type="similarity">
    <text evidence="4">Belongs to the TRIM/RBCC family.</text>
</comment>
<evidence type="ECO:0000256" key="16">
    <source>
        <dbReference type="ARBA" id="ARBA00023158"/>
    </source>
</evidence>
<evidence type="ECO:0000256" key="9">
    <source>
        <dbReference type="ARBA" id="ARBA00022723"/>
    </source>
</evidence>
<dbReference type="InParanoid" id="A0A1Y1LBI8"/>
<name>A0A1Y1LBI8_PHOPY</name>
<evidence type="ECO:0000313" key="25">
    <source>
        <dbReference type="EMBL" id="KAB0804325.1"/>
    </source>
</evidence>
<dbReference type="Proteomes" id="UP000327044">
    <property type="component" value="Unassembled WGS sequence"/>
</dbReference>
<evidence type="ECO:0000256" key="5">
    <source>
        <dbReference type="ARBA" id="ARBA00012483"/>
    </source>
</evidence>
<dbReference type="GO" id="GO:0031047">
    <property type="term" value="P:regulatory ncRNA-mediated gene silencing"/>
    <property type="evidence" value="ECO:0007669"/>
    <property type="project" value="UniProtKB-KW"/>
</dbReference>
<feature type="repeat" description="NHL" evidence="22">
    <location>
        <begin position="533"/>
        <end position="573"/>
    </location>
</feature>
<evidence type="ECO:0000256" key="1">
    <source>
        <dbReference type="ARBA" id="ARBA00000900"/>
    </source>
</evidence>
<evidence type="ECO:0000256" key="7">
    <source>
        <dbReference type="ARBA" id="ARBA00022490"/>
    </source>
</evidence>
<feature type="domain" description="B box-type" evidence="23">
    <location>
        <begin position="181"/>
        <end position="211"/>
    </location>
</feature>
<evidence type="ECO:0000256" key="18">
    <source>
        <dbReference type="ARBA" id="ARBA00041679"/>
    </source>
</evidence>
<dbReference type="EC" id="2.3.2.27" evidence="5"/>
<keyword evidence="6" id="KW-0217">Developmental protein</keyword>
<dbReference type="Gene3D" id="2.40.10.500">
    <property type="match status" value="1"/>
</dbReference>
<evidence type="ECO:0000259" key="23">
    <source>
        <dbReference type="PROSITE" id="PS50119"/>
    </source>
</evidence>
<keyword evidence="15" id="KW-0175">Coiled coil</keyword>
<dbReference type="PANTHER" id="PTHR24104:SF48">
    <property type="entry name" value="PROTEIN WECH"/>
    <property type="match status" value="1"/>
</dbReference>
<dbReference type="GO" id="GO:0000209">
    <property type="term" value="P:protein polyubiquitination"/>
    <property type="evidence" value="ECO:0007669"/>
    <property type="project" value="TreeGrafter"/>
</dbReference>
<dbReference type="Pfam" id="PF00643">
    <property type="entry name" value="zf-B_box"/>
    <property type="match status" value="1"/>
</dbReference>
<dbReference type="FunFam" id="2.120.10.30:FF:000013">
    <property type="entry name" value="E3 ubiquitin-protein ligase TRIM71"/>
    <property type="match status" value="1"/>
</dbReference>
<dbReference type="Pfam" id="PF22586">
    <property type="entry name" value="ANCHR-like_BBOX"/>
    <property type="match status" value="1"/>
</dbReference>
<dbReference type="SUPFAM" id="SSF57845">
    <property type="entry name" value="B-box zinc-binding domain"/>
    <property type="match status" value="1"/>
</dbReference>
<evidence type="ECO:0000256" key="22">
    <source>
        <dbReference type="PROSITE-ProRule" id="PRU00504"/>
    </source>
</evidence>
<evidence type="ECO:0000256" key="20">
    <source>
        <dbReference type="ARBA" id="ARBA00043228"/>
    </source>
</evidence>
<dbReference type="FunCoup" id="A0A1Y1LBI8">
    <property type="interactions" value="31"/>
</dbReference>
<dbReference type="AlphaFoldDB" id="A0A1Y1LBI8"/>
<dbReference type="GO" id="GO:0000932">
    <property type="term" value="C:P-body"/>
    <property type="evidence" value="ECO:0007669"/>
    <property type="project" value="UniProtKB-SubCell"/>
</dbReference>
<keyword evidence="13" id="KW-0862">Zinc</keyword>
<feature type="repeat" description="NHL" evidence="22">
    <location>
        <begin position="675"/>
        <end position="713"/>
    </location>
</feature>
<keyword evidence="16" id="KW-0943">RNA-mediated gene silencing</keyword>
<dbReference type="CDD" id="cd19796">
    <property type="entry name" value="Bbox2_TRIM71_C-VII"/>
    <property type="match status" value="1"/>
</dbReference>
<protein>
    <recommendedName>
        <fullName evidence="17">E3 ubiquitin-protein ligase TRIM71</fullName>
        <ecNumber evidence="5">2.3.2.27</ecNumber>
    </recommendedName>
    <alternativeName>
        <fullName evidence="20">Protein lin-41 homolog</fullName>
    </alternativeName>
    <alternativeName>
        <fullName evidence="18">RING-type E3 ubiquitin transferase TRIM71</fullName>
    </alternativeName>
    <alternativeName>
        <fullName evidence="19">Tripartite motif-containing protein 71</fullName>
    </alternativeName>
</protein>
<keyword evidence="10" id="KW-0677">Repeat</keyword>
<dbReference type="PANTHER" id="PTHR24104">
    <property type="entry name" value="E3 UBIQUITIN-PROTEIN LIGASE NHLRC1-RELATED"/>
    <property type="match status" value="1"/>
</dbReference>
<dbReference type="GO" id="GO:0035198">
    <property type="term" value="F:miRNA binding"/>
    <property type="evidence" value="ECO:0007669"/>
    <property type="project" value="UniProtKB-ARBA"/>
</dbReference>
<keyword evidence="9" id="KW-0479">Metal-binding</keyword>
<dbReference type="FunFam" id="2.120.10.30:FF:000025">
    <property type="entry name" value="E3 ubiquitin-protein ligase TRIM71"/>
    <property type="match status" value="1"/>
</dbReference>
<reference evidence="24" key="1">
    <citation type="journal article" date="2016" name="Sci. Rep.">
        <title>Molecular characterization of firefly nuptial gifts: a multi-omics approach sheds light on postcopulatory sexual selection.</title>
        <authorList>
            <person name="Al-Wathiqui N."/>
            <person name="Fallon T.R."/>
            <person name="South A."/>
            <person name="Weng J.K."/>
            <person name="Lewis S.M."/>
        </authorList>
    </citation>
    <scope>NUCLEOTIDE SEQUENCE</scope>
</reference>
<keyword evidence="12" id="KW-0833">Ubl conjugation pathway</keyword>
<dbReference type="Pfam" id="PF01436">
    <property type="entry name" value="NHL"/>
    <property type="match status" value="4"/>
</dbReference>
<organism evidence="24">
    <name type="scientific">Photinus pyralis</name>
    <name type="common">Common eastern firefly</name>
    <name type="synonym">Lampyris pyralis</name>
    <dbReference type="NCBI Taxonomy" id="7054"/>
    <lineage>
        <taxon>Eukaryota</taxon>
        <taxon>Metazoa</taxon>
        <taxon>Ecdysozoa</taxon>
        <taxon>Arthropoda</taxon>
        <taxon>Hexapoda</taxon>
        <taxon>Insecta</taxon>
        <taxon>Pterygota</taxon>
        <taxon>Neoptera</taxon>
        <taxon>Endopterygota</taxon>
        <taxon>Coleoptera</taxon>
        <taxon>Polyphaga</taxon>
        <taxon>Elateriformia</taxon>
        <taxon>Elateroidea</taxon>
        <taxon>Lampyridae</taxon>
        <taxon>Lampyrinae</taxon>
        <taxon>Photinus</taxon>
    </lineage>
</organism>
<dbReference type="GO" id="GO:0017148">
    <property type="term" value="P:negative regulation of translation"/>
    <property type="evidence" value="ECO:0007669"/>
    <property type="project" value="UniProtKB-ARBA"/>
</dbReference>
<keyword evidence="11 21" id="KW-0863">Zinc-finger</keyword>
<evidence type="ECO:0000256" key="6">
    <source>
        <dbReference type="ARBA" id="ARBA00022473"/>
    </source>
</evidence>
<dbReference type="Gene3D" id="4.10.830.40">
    <property type="match status" value="1"/>
</dbReference>
<dbReference type="PROSITE" id="PS51125">
    <property type="entry name" value="NHL"/>
    <property type="match status" value="6"/>
</dbReference>
<evidence type="ECO:0000256" key="4">
    <source>
        <dbReference type="ARBA" id="ARBA00008518"/>
    </source>
</evidence>
<evidence type="ECO:0000256" key="12">
    <source>
        <dbReference type="ARBA" id="ARBA00022786"/>
    </source>
</evidence>
<evidence type="ECO:0000256" key="10">
    <source>
        <dbReference type="ARBA" id="ARBA00022737"/>
    </source>
</evidence>
<comment type="subcellular location">
    <subcellularLocation>
        <location evidence="2">Cytoplasm</location>
        <location evidence="2">P-body</location>
    </subcellularLocation>
</comment>
<dbReference type="Gene3D" id="2.120.10.30">
    <property type="entry name" value="TolB, C-terminal domain"/>
    <property type="match status" value="2"/>
</dbReference>
<comment type="catalytic activity">
    <reaction evidence="1">
        <text>S-ubiquitinyl-[E2 ubiquitin-conjugating enzyme]-L-cysteine + [acceptor protein]-L-lysine = [E2 ubiquitin-conjugating enzyme]-L-cysteine + N(6)-ubiquitinyl-[acceptor protein]-L-lysine.</text>
        <dbReference type="EC" id="2.3.2.27"/>
    </reaction>
</comment>
<evidence type="ECO:0000256" key="17">
    <source>
        <dbReference type="ARBA" id="ARBA00040205"/>
    </source>
</evidence>
<dbReference type="EMBL" id="VVIM01000001">
    <property type="protein sequence ID" value="KAB0804325.1"/>
    <property type="molecule type" value="Genomic_DNA"/>
</dbReference>
<dbReference type="InterPro" id="IPR001258">
    <property type="entry name" value="NHL_repeat"/>
</dbReference>
<evidence type="ECO:0000256" key="21">
    <source>
        <dbReference type="PROSITE-ProRule" id="PRU00024"/>
    </source>
</evidence>
<feature type="domain" description="B box-type" evidence="23">
    <location>
        <begin position="95"/>
        <end position="142"/>
    </location>
</feature>
<dbReference type="InterPro" id="IPR011042">
    <property type="entry name" value="6-blade_b-propeller_TolB-like"/>
</dbReference>
<dbReference type="PROSITE" id="PS50119">
    <property type="entry name" value="ZF_BBOX"/>
    <property type="match status" value="2"/>
</dbReference>
<feature type="repeat" description="NHL" evidence="22">
    <location>
        <begin position="438"/>
        <end position="479"/>
    </location>
</feature>
<evidence type="ECO:0000256" key="2">
    <source>
        <dbReference type="ARBA" id="ARBA00004201"/>
    </source>
</evidence>
<evidence type="ECO:0000256" key="8">
    <source>
        <dbReference type="ARBA" id="ARBA00022679"/>
    </source>
</evidence>
<evidence type="ECO:0000256" key="11">
    <source>
        <dbReference type="ARBA" id="ARBA00022771"/>
    </source>
</evidence>
<keyword evidence="7" id="KW-0963">Cytoplasm</keyword>
<dbReference type="CDD" id="cd14954">
    <property type="entry name" value="NHL_TRIM71_like"/>
    <property type="match status" value="1"/>
</dbReference>
<gene>
    <name evidence="25" type="ORF">PPYR_01295</name>
</gene>
<feature type="repeat" description="NHL" evidence="22">
    <location>
        <begin position="584"/>
        <end position="622"/>
    </location>
</feature>
<evidence type="ECO:0000256" key="3">
    <source>
        <dbReference type="ARBA" id="ARBA00004906"/>
    </source>
</evidence>
<reference evidence="25 26" key="2">
    <citation type="journal article" date="2018" name="Elife">
        <title>Firefly genomes illuminate parallel origins of bioluminescence in beetles.</title>
        <authorList>
            <person name="Fallon T.R."/>
            <person name="Lower S.E."/>
            <person name="Chang C.H."/>
            <person name="Bessho-Uehara M."/>
            <person name="Martin G.J."/>
            <person name="Bewick A.J."/>
            <person name="Behringer M."/>
            <person name="Debat H.J."/>
            <person name="Wong I."/>
            <person name="Day J.C."/>
            <person name="Suvorov A."/>
            <person name="Silva C.J."/>
            <person name="Stanger-Hall K.F."/>
            <person name="Hall D.W."/>
            <person name="Schmitz R.J."/>
            <person name="Nelson D.R."/>
            <person name="Lewis S.M."/>
            <person name="Shigenobu S."/>
            <person name="Bybee S.M."/>
            <person name="Larracuente A.M."/>
            <person name="Oba Y."/>
            <person name="Weng J.K."/>
        </authorList>
    </citation>
    <scope>NUCLEOTIDE SEQUENCE [LARGE SCALE GENOMIC DNA]</scope>
    <source>
        <strain evidence="25">1611_PpyrPB1</strain>
        <tissue evidence="25">Whole body</tissue>
    </source>
</reference>
<dbReference type="FunFam" id="2.120.10.30:FF:000080">
    <property type="entry name" value="E3 ubiquitin-protein ligase TRIM71"/>
    <property type="match status" value="1"/>
</dbReference>
<evidence type="ECO:0000256" key="19">
    <source>
        <dbReference type="ARBA" id="ARBA00042007"/>
    </source>
</evidence>
<dbReference type="CDD" id="cd19812">
    <property type="entry name" value="Bbox1_TRIM71_C-VII"/>
    <property type="match status" value="1"/>
</dbReference>
<dbReference type="OrthoDB" id="342730at2759"/>
<feature type="repeat" description="NHL" evidence="22">
    <location>
        <begin position="626"/>
        <end position="669"/>
    </location>
</feature>
<dbReference type="Pfam" id="PF17170">
    <property type="entry name" value="DUF5128"/>
    <property type="match status" value="1"/>
</dbReference>
<keyword evidence="26" id="KW-1185">Reference proteome</keyword>
<keyword evidence="14" id="KW-0694">RNA-binding</keyword>
<evidence type="ECO:0000256" key="13">
    <source>
        <dbReference type="ARBA" id="ARBA00022833"/>
    </source>
</evidence>
<dbReference type="EMBL" id="GEZM01063899">
    <property type="protein sequence ID" value="JAV68926.1"/>
    <property type="molecule type" value="Transcribed_RNA"/>
</dbReference>
<evidence type="ECO:0000313" key="24">
    <source>
        <dbReference type="EMBL" id="JAV68926.1"/>
    </source>
</evidence>
<dbReference type="InterPro" id="IPR000315">
    <property type="entry name" value="Znf_B-box"/>
</dbReference>
<comment type="pathway">
    <text evidence="3">Protein modification; protein ubiquitination.</text>
</comment>
<proteinExistence type="inferred from homology"/>
<dbReference type="InterPro" id="IPR050952">
    <property type="entry name" value="TRIM-NHL_E3_ligases"/>
</dbReference>
<evidence type="ECO:0000256" key="14">
    <source>
        <dbReference type="ARBA" id="ARBA00022884"/>
    </source>
</evidence>
<dbReference type="SUPFAM" id="SSF101898">
    <property type="entry name" value="NHL repeat"/>
    <property type="match status" value="1"/>
</dbReference>
<dbReference type="GO" id="GO:0043161">
    <property type="term" value="P:proteasome-mediated ubiquitin-dependent protein catabolic process"/>
    <property type="evidence" value="ECO:0007669"/>
    <property type="project" value="TreeGrafter"/>
</dbReference>
<accession>A0A1Y1LBI8</accession>